<dbReference type="InterPro" id="IPR001608">
    <property type="entry name" value="Ala_racemase_N"/>
</dbReference>
<dbReference type="SMART" id="SM01005">
    <property type="entry name" value="Ala_racemase_C"/>
    <property type="match status" value="1"/>
</dbReference>
<dbReference type="Proteomes" id="UP000593591">
    <property type="component" value="Chromosome"/>
</dbReference>
<evidence type="ECO:0000313" key="9">
    <source>
        <dbReference type="EMBL" id="MBB5218321.1"/>
    </source>
</evidence>
<dbReference type="NCBIfam" id="TIGR00492">
    <property type="entry name" value="alr"/>
    <property type="match status" value="1"/>
</dbReference>
<evidence type="ECO:0000256" key="7">
    <source>
        <dbReference type="PIRSR" id="PIRSR600821-52"/>
    </source>
</evidence>
<dbReference type="PANTHER" id="PTHR30511:SF0">
    <property type="entry name" value="ALANINE RACEMASE, CATABOLIC-RELATED"/>
    <property type="match status" value="1"/>
</dbReference>
<dbReference type="KEGG" id="trc:DYE49_05730"/>
<feature type="binding site" evidence="5 7">
    <location>
        <position position="134"/>
    </location>
    <ligand>
        <name>substrate</name>
    </ligand>
</feature>
<dbReference type="EMBL" id="CP031517">
    <property type="protein sequence ID" value="QOS39979.1"/>
    <property type="molecule type" value="Genomic_DNA"/>
</dbReference>
<evidence type="ECO:0000313" key="10">
    <source>
        <dbReference type="EMBL" id="QOS39979.1"/>
    </source>
</evidence>
<evidence type="ECO:0000256" key="2">
    <source>
        <dbReference type="ARBA" id="ARBA00001933"/>
    </source>
</evidence>
<reference evidence="10 12" key="1">
    <citation type="submission" date="2018-08" db="EMBL/GenBank/DDBJ databases">
        <title>The first complete genome of Treponema rectale (CHPAT), a commensal spirochete of the bovine rectum.</title>
        <authorList>
            <person name="Staton G.J."/>
            <person name="Clegg S.R."/>
            <person name="Carter S.D."/>
            <person name="Radford A.D."/>
            <person name="Darby A."/>
            <person name="Hall N."/>
            <person name="Birtles R.J."/>
            <person name="Evans N.J."/>
        </authorList>
    </citation>
    <scope>NUCLEOTIDE SEQUENCE [LARGE SCALE GENOMIC DNA]</scope>
    <source>
        <strain evidence="10 12">CHPA</strain>
    </source>
</reference>
<comment type="cofactor">
    <cofactor evidence="2 5 6">
        <name>pyridoxal 5'-phosphate</name>
        <dbReference type="ChEBI" id="CHEBI:597326"/>
    </cofactor>
</comment>
<dbReference type="Proteomes" id="UP000578697">
    <property type="component" value="Unassembled WGS sequence"/>
</dbReference>
<keyword evidence="4 5" id="KW-0413">Isomerase</keyword>
<dbReference type="FunFam" id="3.20.20.10:FF:000002">
    <property type="entry name" value="Alanine racemase"/>
    <property type="match status" value="1"/>
</dbReference>
<dbReference type="CDD" id="cd00430">
    <property type="entry name" value="PLPDE_III_AR"/>
    <property type="match status" value="1"/>
</dbReference>
<protein>
    <recommendedName>
        <fullName evidence="5">Alanine racemase</fullName>
        <ecNumber evidence="5">5.1.1.1</ecNumber>
    </recommendedName>
</protein>
<dbReference type="GO" id="GO:0008784">
    <property type="term" value="F:alanine racemase activity"/>
    <property type="evidence" value="ECO:0007669"/>
    <property type="project" value="UniProtKB-UniRule"/>
</dbReference>
<dbReference type="UniPathway" id="UPA00042">
    <property type="reaction ID" value="UER00497"/>
</dbReference>
<organism evidence="9 11">
    <name type="scientific">Treponema rectale</name>
    <dbReference type="NCBI Taxonomy" id="744512"/>
    <lineage>
        <taxon>Bacteria</taxon>
        <taxon>Pseudomonadati</taxon>
        <taxon>Spirochaetota</taxon>
        <taxon>Spirochaetia</taxon>
        <taxon>Spirochaetales</taxon>
        <taxon>Treponemataceae</taxon>
        <taxon>Treponema</taxon>
    </lineage>
</organism>
<accession>A0A840SFV6</accession>
<evidence type="ECO:0000256" key="4">
    <source>
        <dbReference type="ARBA" id="ARBA00023235"/>
    </source>
</evidence>
<evidence type="ECO:0000313" key="11">
    <source>
        <dbReference type="Proteomes" id="UP000578697"/>
    </source>
</evidence>
<proteinExistence type="inferred from homology"/>
<evidence type="ECO:0000259" key="8">
    <source>
        <dbReference type="SMART" id="SM01005"/>
    </source>
</evidence>
<name>A0A840SFV6_9SPIR</name>
<sequence length="387" mass="41968">MRATRALIHLDNLRNNILQIKSCVASDVKMCIAVKADAYGHGAVECARTACECGADFLAVATVDEGIELRNAGIKVPLLMLSLCAPEEVKNAVAYDITPLVFDAEYAGLFSKECTLQGKKDFSVHLAVDTGMGRIGCLPCEAAQTAAGIAALDNIVLGGMCTHFAVSDSLKASDCEYTERQFKLFKDAVESVRKAGIDPGICHCCNSAATLNNPEMHLDMVRPGIIVYGYYADEISKEFLEAKGIRIDLRPVMTFESEVCAVRSFRAGASIGYGCTWTADRDTRIAVIPAGYADGMLRNFSTAGVKVSVNGKNYPIRGRICMDQFMIELGNDTETCRWDKAVIFGDKDFGALQTADDVARLTGTISYEITCGISKRVPRVFLTSHTR</sequence>
<dbReference type="PROSITE" id="PS00395">
    <property type="entry name" value="ALANINE_RACEMASE"/>
    <property type="match status" value="1"/>
</dbReference>
<dbReference type="HAMAP" id="MF_01201">
    <property type="entry name" value="Ala_racemase"/>
    <property type="match status" value="1"/>
</dbReference>
<dbReference type="RefSeq" id="WP_184651742.1">
    <property type="nucleotide sequence ID" value="NZ_JACHFR010000001.1"/>
</dbReference>
<evidence type="ECO:0000313" key="12">
    <source>
        <dbReference type="Proteomes" id="UP000593591"/>
    </source>
</evidence>
<reference evidence="9 11" key="2">
    <citation type="submission" date="2020-08" db="EMBL/GenBank/DDBJ databases">
        <title>Genomic Encyclopedia of Type Strains, Phase IV (KMG-IV): sequencing the most valuable type-strain genomes for metagenomic binning, comparative biology and taxonomic classification.</title>
        <authorList>
            <person name="Goeker M."/>
        </authorList>
    </citation>
    <scope>NUCLEOTIDE SEQUENCE [LARGE SCALE GENOMIC DNA]</scope>
    <source>
        <strain evidence="9 11">DSM 103679</strain>
    </source>
</reference>
<evidence type="ECO:0000256" key="3">
    <source>
        <dbReference type="ARBA" id="ARBA00022898"/>
    </source>
</evidence>
<dbReference type="SUPFAM" id="SSF51419">
    <property type="entry name" value="PLP-binding barrel"/>
    <property type="match status" value="1"/>
</dbReference>
<dbReference type="InterPro" id="IPR009006">
    <property type="entry name" value="Ala_racemase/Decarboxylase_C"/>
</dbReference>
<dbReference type="PRINTS" id="PR00992">
    <property type="entry name" value="ALARACEMASE"/>
</dbReference>
<feature type="binding site" evidence="5 7">
    <location>
        <position position="322"/>
    </location>
    <ligand>
        <name>substrate</name>
    </ligand>
</feature>
<dbReference type="EC" id="5.1.1.1" evidence="5"/>
<dbReference type="GO" id="GO:0005829">
    <property type="term" value="C:cytosol"/>
    <property type="evidence" value="ECO:0007669"/>
    <property type="project" value="TreeGrafter"/>
</dbReference>
<comment type="similarity">
    <text evidence="5">Belongs to the alanine racemase family.</text>
</comment>
<keyword evidence="11" id="KW-1185">Reference proteome</keyword>
<keyword evidence="3 5" id="KW-0663">Pyridoxal phosphate</keyword>
<dbReference type="Gene3D" id="2.40.37.10">
    <property type="entry name" value="Lyase, Ornithine Decarboxylase, Chain A, domain 1"/>
    <property type="match status" value="1"/>
</dbReference>
<comment type="pathway">
    <text evidence="5">Amino-acid biosynthesis; D-alanine biosynthesis; D-alanine from L-alanine: step 1/1.</text>
</comment>
<comment type="function">
    <text evidence="5">Catalyzes the interconversion of L-alanine and D-alanine. May also act on other amino acids.</text>
</comment>
<dbReference type="GO" id="GO:0030170">
    <property type="term" value="F:pyridoxal phosphate binding"/>
    <property type="evidence" value="ECO:0007669"/>
    <property type="project" value="UniProtKB-UniRule"/>
</dbReference>
<evidence type="ECO:0000256" key="5">
    <source>
        <dbReference type="HAMAP-Rule" id="MF_01201"/>
    </source>
</evidence>
<evidence type="ECO:0000256" key="1">
    <source>
        <dbReference type="ARBA" id="ARBA00000316"/>
    </source>
</evidence>
<comment type="catalytic activity">
    <reaction evidence="1 5">
        <text>L-alanine = D-alanine</text>
        <dbReference type="Rhea" id="RHEA:20249"/>
        <dbReference type="ChEBI" id="CHEBI:57416"/>
        <dbReference type="ChEBI" id="CHEBI:57972"/>
        <dbReference type="EC" id="5.1.1.1"/>
    </reaction>
</comment>
<feature type="modified residue" description="N6-(pyridoxal phosphate)lysine" evidence="5 6">
    <location>
        <position position="35"/>
    </location>
</feature>
<gene>
    <name evidence="10" type="primary">alr</name>
    <name evidence="10" type="ORF">DYE49_05730</name>
    <name evidence="9" type="ORF">HNP77_000665</name>
</gene>
<dbReference type="AlphaFoldDB" id="A0A840SFV6"/>
<dbReference type="InterPro" id="IPR000821">
    <property type="entry name" value="Ala_racemase"/>
</dbReference>
<feature type="domain" description="Alanine racemase C-terminal" evidence="8">
    <location>
        <begin position="252"/>
        <end position="382"/>
    </location>
</feature>
<evidence type="ECO:0000256" key="6">
    <source>
        <dbReference type="PIRSR" id="PIRSR600821-50"/>
    </source>
</evidence>
<dbReference type="GO" id="GO:0030632">
    <property type="term" value="P:D-alanine biosynthetic process"/>
    <property type="evidence" value="ECO:0007669"/>
    <property type="project" value="UniProtKB-UniRule"/>
</dbReference>
<feature type="active site" description="Proton acceptor; specific for D-alanine" evidence="5">
    <location>
        <position position="35"/>
    </location>
</feature>
<dbReference type="Pfam" id="PF01168">
    <property type="entry name" value="Ala_racemase_N"/>
    <property type="match status" value="1"/>
</dbReference>
<dbReference type="Pfam" id="PF00842">
    <property type="entry name" value="Ala_racemase_C"/>
    <property type="match status" value="1"/>
</dbReference>
<feature type="active site" description="Proton acceptor; specific for L-alanine" evidence="5">
    <location>
        <position position="273"/>
    </location>
</feature>
<dbReference type="SUPFAM" id="SSF50621">
    <property type="entry name" value="Alanine racemase C-terminal domain-like"/>
    <property type="match status" value="1"/>
</dbReference>
<dbReference type="InterPro" id="IPR011079">
    <property type="entry name" value="Ala_racemase_C"/>
</dbReference>
<dbReference type="GO" id="GO:0009252">
    <property type="term" value="P:peptidoglycan biosynthetic process"/>
    <property type="evidence" value="ECO:0007669"/>
    <property type="project" value="TreeGrafter"/>
</dbReference>
<dbReference type="InterPro" id="IPR029066">
    <property type="entry name" value="PLP-binding_barrel"/>
</dbReference>
<dbReference type="PANTHER" id="PTHR30511">
    <property type="entry name" value="ALANINE RACEMASE"/>
    <property type="match status" value="1"/>
</dbReference>
<dbReference type="InterPro" id="IPR020622">
    <property type="entry name" value="Ala_racemase_pyridoxalP-BS"/>
</dbReference>
<dbReference type="EMBL" id="JACHFR010000001">
    <property type="protein sequence ID" value="MBB5218321.1"/>
    <property type="molecule type" value="Genomic_DNA"/>
</dbReference>
<dbReference type="Gene3D" id="3.20.20.10">
    <property type="entry name" value="Alanine racemase"/>
    <property type="match status" value="1"/>
</dbReference>